<feature type="domain" description="Carboxylesterase type B" evidence="2">
    <location>
        <begin position="262"/>
        <end position="345"/>
    </location>
</feature>
<dbReference type="GO" id="GO:0016787">
    <property type="term" value="F:hydrolase activity"/>
    <property type="evidence" value="ECO:0007669"/>
    <property type="project" value="UniProtKB-KW"/>
</dbReference>
<dbReference type="PANTHER" id="PTHR11559">
    <property type="entry name" value="CARBOXYLESTERASE"/>
    <property type="match status" value="1"/>
</dbReference>
<evidence type="ECO:0000259" key="2">
    <source>
        <dbReference type="Pfam" id="PF00135"/>
    </source>
</evidence>
<dbReference type="InterPro" id="IPR029058">
    <property type="entry name" value="AB_hydrolase_fold"/>
</dbReference>
<evidence type="ECO:0000313" key="3">
    <source>
        <dbReference type="EMBL" id="KAJ3990188.1"/>
    </source>
</evidence>
<dbReference type="EMBL" id="MU801892">
    <property type="protein sequence ID" value="KAJ3990188.1"/>
    <property type="molecule type" value="Genomic_DNA"/>
</dbReference>
<dbReference type="Pfam" id="PF00135">
    <property type="entry name" value="COesterase"/>
    <property type="match status" value="2"/>
</dbReference>
<feature type="chain" id="PRO_5041325546" evidence="1">
    <location>
        <begin position="17"/>
        <end position="502"/>
    </location>
</feature>
<evidence type="ECO:0000313" key="4">
    <source>
        <dbReference type="Proteomes" id="UP001163850"/>
    </source>
</evidence>
<evidence type="ECO:0000256" key="1">
    <source>
        <dbReference type="SAM" id="SignalP"/>
    </source>
</evidence>
<feature type="domain" description="Carboxylesterase type B" evidence="2">
    <location>
        <begin position="30"/>
        <end position="211"/>
    </location>
</feature>
<keyword evidence="3" id="KW-0378">Hydrolase</keyword>
<dbReference type="Gene3D" id="3.40.50.1820">
    <property type="entry name" value="alpha/beta hydrolase"/>
    <property type="match status" value="2"/>
</dbReference>
<name>A0AA38QAS1_9AGAR</name>
<dbReference type="SUPFAM" id="SSF53474">
    <property type="entry name" value="alpha/beta-Hydrolases"/>
    <property type="match status" value="1"/>
</dbReference>
<dbReference type="AlphaFoldDB" id="A0AA38QAS1"/>
<comment type="caution">
    <text evidence="3">The sequence shown here is derived from an EMBL/GenBank/DDBJ whole genome shotgun (WGS) entry which is preliminary data.</text>
</comment>
<gene>
    <name evidence="3" type="ORF">F5890DRAFT_1470181</name>
</gene>
<organism evidence="3 4">
    <name type="scientific">Lentinula detonsa</name>
    <dbReference type="NCBI Taxonomy" id="2804962"/>
    <lineage>
        <taxon>Eukaryota</taxon>
        <taxon>Fungi</taxon>
        <taxon>Dikarya</taxon>
        <taxon>Basidiomycota</taxon>
        <taxon>Agaricomycotina</taxon>
        <taxon>Agaricomycetes</taxon>
        <taxon>Agaricomycetidae</taxon>
        <taxon>Agaricales</taxon>
        <taxon>Marasmiineae</taxon>
        <taxon>Omphalotaceae</taxon>
        <taxon>Lentinula</taxon>
    </lineage>
</organism>
<accession>A0AA38QAS1</accession>
<dbReference type="InterPro" id="IPR019819">
    <property type="entry name" value="Carboxylesterase_B_CS"/>
</dbReference>
<protein>
    <submittedName>
        <fullName evidence="3">Alpha/Beta hydrolase protein</fullName>
    </submittedName>
</protein>
<keyword evidence="1" id="KW-0732">Signal</keyword>
<dbReference type="InterPro" id="IPR002018">
    <property type="entry name" value="CarbesteraseB"/>
</dbReference>
<dbReference type="Proteomes" id="UP001163850">
    <property type="component" value="Unassembled WGS sequence"/>
</dbReference>
<dbReference type="PROSITE" id="PS00941">
    <property type="entry name" value="CARBOXYLESTERASE_B_2"/>
    <property type="match status" value="1"/>
</dbReference>
<proteinExistence type="predicted"/>
<dbReference type="InterPro" id="IPR050309">
    <property type="entry name" value="Type-B_Carboxylest/Lipase"/>
</dbReference>
<feature type="signal peptide" evidence="1">
    <location>
        <begin position="1"/>
        <end position="16"/>
    </location>
</feature>
<sequence length="502" mass="54630">MKVVLAFLFLTSAVASLSTHPDPRTLNDTPIIDLGYAQYRGVFDPVNNLTNYLGIRYAAPPTGNLRWRAPQSPVGNSSIVQLADTQPLPCFQAVTGAAPTNPLETRASAPGNPIEDCLFLNVYFPGDTVPAKSLPTLVWIHGGGYIMGGADQYPGSDLMREANNEIVLVIIQYRLGLFGFLAGSEVKENGDLNAGLLDQDFALRWVQTHVGTVFSQLSSIPRPLTLPQDFKIWWRSFESHDLGGICRQAFLINTLNSSSIILCSSAADTLACLRAVDATALGVLNNNINAGGFFGTFLFVPVIDGTFITQRPTEALKQGKVNGQALLSITNAHEGTIFVNQVDPITNVSLYASMLFPKFGSQQAEETAQMYADLGTPVQQDDLVMGELDGRASSLFRLLRTGLMWSTIFQGTTLFIGVPPFPNPDFLAAFQGGFMSFVVSQDPNDKIDTTITPSWNLYSEDNTEMIFNQTTDYQPDIHINSTDSGLLQRCSFWNSVGALTGQ</sequence>
<reference evidence="3" key="1">
    <citation type="submission" date="2022-08" db="EMBL/GenBank/DDBJ databases">
        <authorList>
            <consortium name="DOE Joint Genome Institute"/>
            <person name="Min B."/>
            <person name="Riley R."/>
            <person name="Sierra-Patev S."/>
            <person name="Naranjo-Ortiz M."/>
            <person name="Looney B."/>
            <person name="Konkel Z."/>
            <person name="Slot J.C."/>
            <person name="Sakamoto Y."/>
            <person name="Steenwyk J.L."/>
            <person name="Rokas A."/>
            <person name="Carro J."/>
            <person name="Camarero S."/>
            <person name="Ferreira P."/>
            <person name="Molpeceres G."/>
            <person name="Ruiz-Duenas F.J."/>
            <person name="Serrano A."/>
            <person name="Henrissat B."/>
            <person name="Drula E."/>
            <person name="Hughes K.W."/>
            <person name="Mata J.L."/>
            <person name="Ishikawa N.K."/>
            <person name="Vargas-Isla R."/>
            <person name="Ushijima S."/>
            <person name="Smith C.A."/>
            <person name="Ahrendt S."/>
            <person name="Andreopoulos W."/>
            <person name="He G."/>
            <person name="Labutti K."/>
            <person name="Lipzen A."/>
            <person name="Ng V."/>
            <person name="Sandor L."/>
            <person name="Barry K."/>
            <person name="Martinez A.T."/>
            <person name="Xiao Y."/>
            <person name="Gibbons J.G."/>
            <person name="Terashima K."/>
            <person name="Hibbett D.S."/>
            <person name="Grigoriev I.V."/>
        </authorList>
    </citation>
    <scope>NUCLEOTIDE SEQUENCE</scope>
    <source>
        <strain evidence="3">TFB7829</strain>
    </source>
</reference>